<evidence type="ECO:0000313" key="2">
    <source>
        <dbReference type="Proteomes" id="UP001431209"/>
    </source>
</evidence>
<sequence length="250" mass="28896">MGAFLSCQLRWSQNEENRLDNTEWEEHNEKILHHYCTTLTAAYDIYKNKTEILLEPCLRFTTSITPKQTIIDETEDLNRIYHINVVHGKISKHECVIGDLGSFILHVQISTKYCQEVKELQSILQQENANYLNISSEENLGTNQYKSQLSEIAHGTLHHNQLYQILKTKDRSGRQRFCNSYFSHWKAKKGGKMSSSLSARSISRRSSTFTVISEYSEATSLAKPIVKKKKKIAPQEKFTDNSYSFLLIKP</sequence>
<protein>
    <submittedName>
        <fullName evidence="1">Uncharacterized protein</fullName>
    </submittedName>
</protein>
<organism evidence="1 2">
    <name type="scientific">Acrasis kona</name>
    <dbReference type="NCBI Taxonomy" id="1008807"/>
    <lineage>
        <taxon>Eukaryota</taxon>
        <taxon>Discoba</taxon>
        <taxon>Heterolobosea</taxon>
        <taxon>Tetramitia</taxon>
        <taxon>Eutetramitia</taxon>
        <taxon>Acrasidae</taxon>
        <taxon>Acrasis</taxon>
    </lineage>
</organism>
<dbReference type="Proteomes" id="UP001431209">
    <property type="component" value="Unassembled WGS sequence"/>
</dbReference>
<reference evidence="1 2" key="1">
    <citation type="submission" date="2024-03" db="EMBL/GenBank/DDBJ databases">
        <title>The Acrasis kona genome and developmental transcriptomes reveal deep origins of eukaryotic multicellular pathways.</title>
        <authorList>
            <person name="Sheikh S."/>
            <person name="Fu C.-J."/>
            <person name="Brown M.W."/>
            <person name="Baldauf S.L."/>
        </authorList>
    </citation>
    <scope>NUCLEOTIDE SEQUENCE [LARGE SCALE GENOMIC DNA]</scope>
    <source>
        <strain evidence="1 2">ATCC MYA-3509</strain>
    </source>
</reference>
<dbReference type="AlphaFoldDB" id="A0AAW2YUA0"/>
<dbReference type="EMBL" id="JAOPGA020000655">
    <property type="protein sequence ID" value="KAL0480381.1"/>
    <property type="molecule type" value="Genomic_DNA"/>
</dbReference>
<keyword evidence="2" id="KW-1185">Reference proteome</keyword>
<comment type="caution">
    <text evidence="1">The sequence shown here is derived from an EMBL/GenBank/DDBJ whole genome shotgun (WGS) entry which is preliminary data.</text>
</comment>
<evidence type="ECO:0000313" key="1">
    <source>
        <dbReference type="EMBL" id="KAL0480381.1"/>
    </source>
</evidence>
<accession>A0AAW2YUA0</accession>
<proteinExistence type="predicted"/>
<name>A0AAW2YUA0_9EUKA</name>
<feature type="non-terminal residue" evidence="1">
    <location>
        <position position="250"/>
    </location>
</feature>
<gene>
    <name evidence="1" type="ORF">AKO1_002831</name>
</gene>